<dbReference type="Pfam" id="PF01810">
    <property type="entry name" value="LysE"/>
    <property type="match status" value="1"/>
</dbReference>
<keyword evidence="3 6" id="KW-0812">Transmembrane</keyword>
<dbReference type="Proteomes" id="UP000243887">
    <property type="component" value="Unassembled WGS sequence"/>
</dbReference>
<organism evidence="7 8">
    <name type="scientific">Myroides guanonis</name>
    <dbReference type="NCBI Taxonomy" id="1150112"/>
    <lineage>
        <taxon>Bacteria</taxon>
        <taxon>Pseudomonadati</taxon>
        <taxon>Bacteroidota</taxon>
        <taxon>Flavobacteriia</taxon>
        <taxon>Flavobacteriales</taxon>
        <taxon>Flavobacteriaceae</taxon>
        <taxon>Myroides</taxon>
    </lineage>
</organism>
<dbReference type="PANTHER" id="PTHR30086">
    <property type="entry name" value="ARGININE EXPORTER PROTEIN ARGO"/>
    <property type="match status" value="1"/>
</dbReference>
<dbReference type="EMBL" id="FORU01000014">
    <property type="protein sequence ID" value="SFJ71941.1"/>
    <property type="molecule type" value="Genomic_DNA"/>
</dbReference>
<dbReference type="OrthoDB" id="679767at2"/>
<gene>
    <name evidence="7" type="ORF">SAMN04487893_11431</name>
</gene>
<evidence type="ECO:0000256" key="5">
    <source>
        <dbReference type="ARBA" id="ARBA00023136"/>
    </source>
</evidence>
<dbReference type="GO" id="GO:0005886">
    <property type="term" value="C:plasma membrane"/>
    <property type="evidence" value="ECO:0007669"/>
    <property type="project" value="UniProtKB-SubCell"/>
</dbReference>
<dbReference type="RefSeq" id="WP_090680248.1">
    <property type="nucleotide sequence ID" value="NZ_FORU01000014.1"/>
</dbReference>
<feature type="transmembrane region" description="Helical" evidence="6">
    <location>
        <begin position="151"/>
        <end position="171"/>
    </location>
</feature>
<dbReference type="AlphaFoldDB" id="A0A1I3TQL9"/>
<evidence type="ECO:0000313" key="7">
    <source>
        <dbReference type="EMBL" id="SFJ71941.1"/>
    </source>
</evidence>
<dbReference type="PANTHER" id="PTHR30086:SF20">
    <property type="entry name" value="ARGININE EXPORTER PROTEIN ARGO-RELATED"/>
    <property type="match status" value="1"/>
</dbReference>
<feature type="transmembrane region" description="Helical" evidence="6">
    <location>
        <begin position="192"/>
        <end position="208"/>
    </location>
</feature>
<protein>
    <submittedName>
        <fullName evidence="7">Threonine/homoserine/homoserine lactone efflux protein</fullName>
    </submittedName>
</protein>
<proteinExistence type="predicted"/>
<evidence type="ECO:0000256" key="3">
    <source>
        <dbReference type="ARBA" id="ARBA00022692"/>
    </source>
</evidence>
<feature type="transmembrane region" description="Helical" evidence="6">
    <location>
        <begin position="71"/>
        <end position="90"/>
    </location>
</feature>
<evidence type="ECO:0000256" key="2">
    <source>
        <dbReference type="ARBA" id="ARBA00022475"/>
    </source>
</evidence>
<evidence type="ECO:0000256" key="4">
    <source>
        <dbReference type="ARBA" id="ARBA00022989"/>
    </source>
</evidence>
<feature type="transmembrane region" description="Helical" evidence="6">
    <location>
        <begin position="6"/>
        <end position="27"/>
    </location>
</feature>
<evidence type="ECO:0000313" key="8">
    <source>
        <dbReference type="Proteomes" id="UP000243887"/>
    </source>
</evidence>
<keyword evidence="8" id="KW-1185">Reference proteome</keyword>
<dbReference type="STRING" id="1150112.SAMN04487893_11431"/>
<feature type="transmembrane region" description="Helical" evidence="6">
    <location>
        <begin position="111"/>
        <end position="139"/>
    </location>
</feature>
<accession>A0A1I3TQL9</accession>
<dbReference type="InterPro" id="IPR001123">
    <property type="entry name" value="LeuE-type"/>
</dbReference>
<feature type="transmembrane region" description="Helical" evidence="6">
    <location>
        <begin position="39"/>
        <end position="59"/>
    </location>
</feature>
<sequence length="242" mass="27218">MMDDLITGISLGFFLSFMIGPVFFILIETSITKGIRAAISFDLGVVIADAVFFAVAFFSSFRLINGIKDEPALFIFGGILMITYGVISFIKLKKVEIHTLQLNAPNLKREYLNLFAKGFLLNFINVGVLGFWLAIIITLGPQMDMDPKRMFLFFGFTITAYFITDIFKILLAKQLRRKLTSKNILKVKKVSSILLIIFGLVIMLRGVFPSNENGIENRFFQKNDSSLNHNAGPSNEEHSLNP</sequence>
<evidence type="ECO:0000256" key="1">
    <source>
        <dbReference type="ARBA" id="ARBA00004651"/>
    </source>
</evidence>
<keyword evidence="5 6" id="KW-0472">Membrane</keyword>
<keyword evidence="2" id="KW-1003">Cell membrane</keyword>
<reference evidence="8" key="1">
    <citation type="submission" date="2016-10" db="EMBL/GenBank/DDBJ databases">
        <authorList>
            <person name="Varghese N."/>
            <person name="Submissions S."/>
        </authorList>
    </citation>
    <scope>NUCLEOTIDE SEQUENCE [LARGE SCALE GENOMIC DNA]</scope>
    <source>
        <strain evidence="8">DSM 26542</strain>
    </source>
</reference>
<keyword evidence="4 6" id="KW-1133">Transmembrane helix</keyword>
<comment type="subcellular location">
    <subcellularLocation>
        <location evidence="1">Cell membrane</location>
        <topology evidence="1">Multi-pass membrane protein</topology>
    </subcellularLocation>
</comment>
<dbReference type="GO" id="GO:0015171">
    <property type="term" value="F:amino acid transmembrane transporter activity"/>
    <property type="evidence" value="ECO:0007669"/>
    <property type="project" value="TreeGrafter"/>
</dbReference>
<name>A0A1I3TQL9_9FLAO</name>
<evidence type="ECO:0000256" key="6">
    <source>
        <dbReference type="SAM" id="Phobius"/>
    </source>
</evidence>